<sequence>MPPKLPPKAEPAAKAGPAPRAFKRKFRTGDDDSVEFEKFKQEFWDLAPDKINALLGDPEVIKSVTSKLGKRAGEEIKKALGKFEDGKWAAKVESGSPPTKKRRKSKTSATKQRTNKSEEIFIDNYLRIRVQRSGYKGDVDAFVKELLIQAENDDTFQDLSKEDLLEKIDNLPEADVTKWSLVIPYKEEDIFKEISSLRLNQYDYEDTVVARLVVLLSWTGTAITESATKAATAYLIIKMKSFRISALAPIIVRKIQAHRPLTLKLNGSKYHGILGLLTKGEAEMILTRQLLAYYYIHLEIEKDSQNEDQPVTSRKGKGGTNKNIAKGSAYLRFAIQVAGEDTWKILPDADKDQLVKKFQLFKAYGKKLSVLVDAFGVGILLSLNAQDAVEVGNLAVSKWSSAIPKALVEMARRFPDAEEFEKINGIVSSILTPTGYRRD</sequence>
<dbReference type="AlphaFoldDB" id="A0A4Z1EED3"/>
<evidence type="ECO:0000313" key="2">
    <source>
        <dbReference type="EMBL" id="TGO10764.1"/>
    </source>
</evidence>
<accession>A0A4Z1EED3</accession>
<gene>
    <name evidence="2" type="ORF">BTUL_0126g00180</name>
</gene>
<keyword evidence="3" id="KW-1185">Reference proteome</keyword>
<dbReference type="EMBL" id="PQXH01000126">
    <property type="protein sequence ID" value="TGO10764.1"/>
    <property type="molecule type" value="Genomic_DNA"/>
</dbReference>
<evidence type="ECO:0000256" key="1">
    <source>
        <dbReference type="SAM" id="MobiDB-lite"/>
    </source>
</evidence>
<dbReference type="Proteomes" id="UP000297777">
    <property type="component" value="Unassembled WGS sequence"/>
</dbReference>
<feature type="compositionally biased region" description="Low complexity" evidence="1">
    <location>
        <begin position="10"/>
        <end position="20"/>
    </location>
</feature>
<name>A0A4Z1EED3_9HELO</name>
<feature type="region of interest" description="Disordered" evidence="1">
    <location>
        <begin position="1"/>
        <end position="27"/>
    </location>
</feature>
<dbReference type="OrthoDB" id="10591736at2759"/>
<protein>
    <submittedName>
        <fullName evidence="2">Uncharacterized protein</fullName>
    </submittedName>
</protein>
<comment type="caution">
    <text evidence="2">The sequence shown here is derived from an EMBL/GenBank/DDBJ whole genome shotgun (WGS) entry which is preliminary data.</text>
</comment>
<feature type="region of interest" description="Disordered" evidence="1">
    <location>
        <begin position="90"/>
        <end position="114"/>
    </location>
</feature>
<proteinExistence type="predicted"/>
<reference evidence="2 3" key="1">
    <citation type="submission" date="2017-12" db="EMBL/GenBank/DDBJ databases">
        <title>Comparative genomics of Botrytis spp.</title>
        <authorList>
            <person name="Valero-Jimenez C.A."/>
            <person name="Tapia P."/>
            <person name="Veloso J."/>
            <person name="Silva-Moreno E."/>
            <person name="Staats M."/>
            <person name="Valdes J.H."/>
            <person name="Van Kan J.A.L."/>
        </authorList>
    </citation>
    <scope>NUCLEOTIDE SEQUENCE [LARGE SCALE GENOMIC DNA]</scope>
    <source>
        <strain evidence="2 3">Bt9001</strain>
    </source>
</reference>
<organism evidence="2 3">
    <name type="scientific">Botrytis tulipae</name>
    <dbReference type="NCBI Taxonomy" id="87230"/>
    <lineage>
        <taxon>Eukaryota</taxon>
        <taxon>Fungi</taxon>
        <taxon>Dikarya</taxon>
        <taxon>Ascomycota</taxon>
        <taxon>Pezizomycotina</taxon>
        <taxon>Leotiomycetes</taxon>
        <taxon>Helotiales</taxon>
        <taxon>Sclerotiniaceae</taxon>
        <taxon>Botrytis</taxon>
    </lineage>
</organism>
<evidence type="ECO:0000313" key="3">
    <source>
        <dbReference type="Proteomes" id="UP000297777"/>
    </source>
</evidence>